<evidence type="ECO:0000256" key="2">
    <source>
        <dbReference type="SAM" id="Phobius"/>
    </source>
</evidence>
<name>A0ABU2JPQ1_9ACTN</name>
<keyword evidence="2" id="KW-0472">Membrane</keyword>
<keyword evidence="2" id="KW-0812">Transmembrane</keyword>
<gene>
    <name evidence="4" type="ORF">RM844_10355</name>
</gene>
<dbReference type="InterPro" id="IPR049082">
    <property type="entry name" value="T7SS_signal"/>
</dbReference>
<dbReference type="Pfam" id="PF21725">
    <property type="entry name" value="T7SS_signal"/>
    <property type="match status" value="1"/>
</dbReference>
<proteinExistence type="predicted"/>
<feature type="transmembrane region" description="Helical" evidence="2">
    <location>
        <begin position="249"/>
        <end position="270"/>
    </location>
</feature>
<feature type="transmembrane region" description="Helical" evidence="2">
    <location>
        <begin position="276"/>
        <end position="300"/>
    </location>
</feature>
<comment type="caution">
    <text evidence="4">The sequence shown here is derived from an EMBL/GenBank/DDBJ whole genome shotgun (WGS) entry which is preliminary data.</text>
</comment>
<feature type="coiled-coil region" evidence="1">
    <location>
        <begin position="147"/>
        <end position="174"/>
    </location>
</feature>
<dbReference type="EMBL" id="JAVREO010000005">
    <property type="protein sequence ID" value="MDT0266694.1"/>
    <property type="molecule type" value="Genomic_DNA"/>
</dbReference>
<evidence type="ECO:0000313" key="5">
    <source>
        <dbReference type="Proteomes" id="UP001183410"/>
    </source>
</evidence>
<reference evidence="5" key="1">
    <citation type="submission" date="2023-07" db="EMBL/GenBank/DDBJ databases">
        <title>30 novel species of actinomycetes from the DSMZ collection.</title>
        <authorList>
            <person name="Nouioui I."/>
        </authorList>
    </citation>
    <scope>NUCLEOTIDE SEQUENCE [LARGE SCALE GENOMIC DNA]</scope>
    <source>
        <strain evidence="5">DSM 44915</strain>
    </source>
</reference>
<organism evidence="4 5">
    <name type="scientific">Streptomyces chisholmiae</name>
    <dbReference type="NCBI Taxonomy" id="3075540"/>
    <lineage>
        <taxon>Bacteria</taxon>
        <taxon>Bacillati</taxon>
        <taxon>Actinomycetota</taxon>
        <taxon>Actinomycetes</taxon>
        <taxon>Kitasatosporales</taxon>
        <taxon>Streptomycetaceae</taxon>
        <taxon>Streptomyces</taxon>
    </lineage>
</organism>
<dbReference type="RefSeq" id="WP_311666730.1">
    <property type="nucleotide sequence ID" value="NZ_JAVREO010000005.1"/>
</dbReference>
<feature type="domain" description="Putative T7SS secretion signal" evidence="3">
    <location>
        <begin position="28"/>
        <end position="204"/>
    </location>
</feature>
<evidence type="ECO:0000256" key="1">
    <source>
        <dbReference type="SAM" id="Coils"/>
    </source>
</evidence>
<protein>
    <recommendedName>
        <fullName evidence="3">Putative T7SS secretion signal domain-containing protein</fullName>
    </recommendedName>
</protein>
<dbReference type="Proteomes" id="UP001183410">
    <property type="component" value="Unassembled WGS sequence"/>
</dbReference>
<keyword evidence="2" id="KW-1133">Transmembrane helix</keyword>
<accession>A0ABU2JPQ1</accession>
<keyword evidence="1" id="KW-0175">Coiled coil</keyword>
<sequence length="404" mass="42565">MNWLTPSVEPDSQQAAEYPALGFVPCPGRMDSIESVTTEVRTTTTSLGDIVALLRGTGEGQWRGRSAEAFRERFDDDFKPKVEVVHESFLMAAQALEDWAGYVPGQQRAARGLEDRAQELKSQLDALPGPASMEEILREGMLEDEEADQAAEDRRQLEADRQRLQTSYDDVYRQAEVLRDGFVAYGESIADRIGRAMDLAPNEPGFFSRLGSAFVDAAAGMVEAIGDIAEGLVNWIVENAQRIAAIGDVLALLSTAVGVLSLLAFATAPFTGPLGAAVGTALGTVSAGLAAGALVCHGVAKLAGADVSWRSIGQDALGAIPVVGALARVGGTIGRAATAVRGSDYTTGLGNISLADSVVGLFGDPSVFNHFVPQNPRQWGEMALTGGPLLVAFENAWRSGGEEG</sequence>
<evidence type="ECO:0000259" key="3">
    <source>
        <dbReference type="Pfam" id="PF21725"/>
    </source>
</evidence>
<evidence type="ECO:0000313" key="4">
    <source>
        <dbReference type="EMBL" id="MDT0266694.1"/>
    </source>
</evidence>
<keyword evidence="5" id="KW-1185">Reference proteome</keyword>